<evidence type="ECO:0000313" key="4">
    <source>
        <dbReference type="Proteomes" id="UP000479000"/>
    </source>
</evidence>
<feature type="domain" description="SH2" evidence="2">
    <location>
        <begin position="1"/>
        <end position="79"/>
    </location>
</feature>
<evidence type="ECO:0000313" key="3">
    <source>
        <dbReference type="EMBL" id="CAB0015089.1"/>
    </source>
</evidence>
<keyword evidence="4" id="KW-1185">Reference proteome</keyword>
<name>A0A6H5HGL3_9HEMI</name>
<dbReference type="SMART" id="SM00252">
    <property type="entry name" value="SH2"/>
    <property type="match status" value="1"/>
</dbReference>
<evidence type="ECO:0000256" key="1">
    <source>
        <dbReference type="PROSITE-ProRule" id="PRU00191"/>
    </source>
</evidence>
<reference evidence="3 4" key="1">
    <citation type="submission" date="2020-02" db="EMBL/GenBank/DDBJ databases">
        <authorList>
            <person name="Ferguson B K."/>
        </authorList>
    </citation>
    <scope>NUCLEOTIDE SEQUENCE [LARGE SCALE GENOMIC DNA]</scope>
</reference>
<sequence length="94" mass="10586">MGAKDGTFLVRPSRTGNYALSITCNGLVNHCIVYETERGYGFAEPYNIYESLKALVLHYKQNSLEEHNDSLCTTLAHPVYAEADKSENVSDKRR</sequence>
<dbReference type="AlphaFoldDB" id="A0A6H5HGL3"/>
<dbReference type="OrthoDB" id="3175255at2759"/>
<evidence type="ECO:0000259" key="2">
    <source>
        <dbReference type="PROSITE" id="PS50001"/>
    </source>
</evidence>
<accession>A0A6H5HGL3</accession>
<dbReference type="InterPro" id="IPR000980">
    <property type="entry name" value="SH2"/>
</dbReference>
<dbReference type="EMBL" id="CADCXU010028514">
    <property type="protein sequence ID" value="CAB0015089.1"/>
    <property type="molecule type" value="Genomic_DNA"/>
</dbReference>
<dbReference type="Pfam" id="PF00017">
    <property type="entry name" value="SH2"/>
    <property type="match status" value="1"/>
</dbReference>
<dbReference type="Gene3D" id="3.30.505.10">
    <property type="entry name" value="SH2 domain"/>
    <property type="match status" value="1"/>
</dbReference>
<dbReference type="PROSITE" id="PS50001">
    <property type="entry name" value="SH2"/>
    <property type="match status" value="1"/>
</dbReference>
<protein>
    <recommendedName>
        <fullName evidence="2">SH2 domain-containing protein</fullName>
    </recommendedName>
</protein>
<organism evidence="3 4">
    <name type="scientific">Nesidiocoris tenuis</name>
    <dbReference type="NCBI Taxonomy" id="355587"/>
    <lineage>
        <taxon>Eukaryota</taxon>
        <taxon>Metazoa</taxon>
        <taxon>Ecdysozoa</taxon>
        <taxon>Arthropoda</taxon>
        <taxon>Hexapoda</taxon>
        <taxon>Insecta</taxon>
        <taxon>Pterygota</taxon>
        <taxon>Neoptera</taxon>
        <taxon>Paraneoptera</taxon>
        <taxon>Hemiptera</taxon>
        <taxon>Heteroptera</taxon>
        <taxon>Panheteroptera</taxon>
        <taxon>Cimicomorpha</taxon>
        <taxon>Miridae</taxon>
        <taxon>Dicyphina</taxon>
        <taxon>Nesidiocoris</taxon>
    </lineage>
</organism>
<gene>
    <name evidence="3" type="ORF">NTEN_LOCUS19462</name>
</gene>
<dbReference type="Proteomes" id="UP000479000">
    <property type="component" value="Unassembled WGS sequence"/>
</dbReference>
<dbReference type="SUPFAM" id="SSF55550">
    <property type="entry name" value="SH2 domain"/>
    <property type="match status" value="1"/>
</dbReference>
<dbReference type="PRINTS" id="PR00678">
    <property type="entry name" value="PI3KINASEP85"/>
</dbReference>
<proteinExistence type="predicted"/>
<dbReference type="InterPro" id="IPR036860">
    <property type="entry name" value="SH2_dom_sf"/>
</dbReference>
<keyword evidence="1" id="KW-0727">SH2 domain</keyword>